<evidence type="ECO:0000313" key="3">
    <source>
        <dbReference type="Proteomes" id="UP000221961"/>
    </source>
</evidence>
<dbReference type="EMBL" id="CP023778">
    <property type="protein sequence ID" value="ATL69683.1"/>
    <property type="molecule type" value="Genomic_DNA"/>
</dbReference>
<name>A0A291RQD1_9NOCA</name>
<dbReference type="AlphaFoldDB" id="A0A291RQD1"/>
<dbReference type="Gene3D" id="1.25.40.10">
    <property type="entry name" value="Tetratricopeptide repeat domain"/>
    <property type="match status" value="1"/>
</dbReference>
<gene>
    <name evidence="2" type="ORF">CRH09_29470</name>
</gene>
<accession>A0A291RQD1</accession>
<reference evidence="2 3" key="1">
    <citation type="submission" date="2017-10" db="EMBL/GenBank/DDBJ databases">
        <title>Comparative genomics between pathogenic Norcardia.</title>
        <authorList>
            <person name="Zeng L."/>
        </authorList>
    </citation>
    <scope>NUCLEOTIDE SEQUENCE [LARGE SCALE GENOMIC DNA]</scope>
    <source>
        <strain evidence="2 3">NC_YFY_NT001</strain>
    </source>
</reference>
<dbReference type="InterPro" id="IPR010982">
    <property type="entry name" value="Lambda_DNA-bd_dom_sf"/>
</dbReference>
<feature type="domain" description="HTH cro/C1-type" evidence="1">
    <location>
        <begin position="6"/>
        <end position="74"/>
    </location>
</feature>
<dbReference type="KEGG" id="ntp:CRH09_29470"/>
<proteinExistence type="predicted"/>
<dbReference type="GeneID" id="88361425"/>
<dbReference type="RefSeq" id="WP_098696695.1">
    <property type="nucleotide sequence ID" value="NZ_CP023778.1"/>
</dbReference>
<sequence>MTNDQFRSRRLARGLTQDELAELVCNQVEQMTGHRPAVDGQAISRIECGEIAWPRHATRQALMALLEVRTPDDLGLHPKRTQRDAERDEATKRRAFLALAGVAGPMLSDETPRRIGAVDVDCMRRKFARLEDLDSYLGGADTFRLYFTELSRTEQILSRASCTLQVRASLTELAAEQAQQAGWAAFDAGFTDPALRLFHYSRRAADEADNRELAANAFVHIAYATGSVESGCAAETACTAIGFGAPAKARALLESRRAWSCATAGDRDGAARALDAARDALEEADQAAPHWCGWVNHAELDIMTGRVWSVLHQPDKATAPLKRALAAYPDHWARDKSLYLTWLADAYLDACDETNAVATTERALALAGRVASVRPLDRVREVAQRVAAAGIAGGADLARRAAATRVPTPAKL</sequence>
<dbReference type="PROSITE" id="PS50943">
    <property type="entry name" value="HTH_CROC1"/>
    <property type="match status" value="1"/>
</dbReference>
<dbReference type="GO" id="GO:0003677">
    <property type="term" value="F:DNA binding"/>
    <property type="evidence" value="ECO:0007669"/>
    <property type="project" value="InterPro"/>
</dbReference>
<organism evidence="2 3">
    <name type="scientific">Nocardia terpenica</name>
    <dbReference type="NCBI Taxonomy" id="455432"/>
    <lineage>
        <taxon>Bacteria</taxon>
        <taxon>Bacillati</taxon>
        <taxon>Actinomycetota</taxon>
        <taxon>Actinomycetes</taxon>
        <taxon>Mycobacteriales</taxon>
        <taxon>Nocardiaceae</taxon>
        <taxon>Nocardia</taxon>
    </lineage>
</organism>
<evidence type="ECO:0000259" key="1">
    <source>
        <dbReference type="PROSITE" id="PS50943"/>
    </source>
</evidence>
<dbReference type="InterPro" id="IPR001387">
    <property type="entry name" value="Cro/C1-type_HTH"/>
</dbReference>
<dbReference type="SUPFAM" id="SSF48452">
    <property type="entry name" value="TPR-like"/>
    <property type="match status" value="1"/>
</dbReference>
<evidence type="ECO:0000313" key="2">
    <source>
        <dbReference type="EMBL" id="ATL69683.1"/>
    </source>
</evidence>
<dbReference type="InterPro" id="IPR011990">
    <property type="entry name" value="TPR-like_helical_dom_sf"/>
</dbReference>
<dbReference type="Proteomes" id="UP000221961">
    <property type="component" value="Chromosome"/>
</dbReference>
<dbReference type="CDD" id="cd00093">
    <property type="entry name" value="HTH_XRE"/>
    <property type="match status" value="1"/>
</dbReference>
<dbReference type="Gene3D" id="1.10.260.40">
    <property type="entry name" value="lambda repressor-like DNA-binding domains"/>
    <property type="match status" value="1"/>
</dbReference>
<protein>
    <submittedName>
        <fullName evidence="2">Transcriptional regulator</fullName>
    </submittedName>
</protein>